<comment type="similarity">
    <text evidence="2">Belongs to the transcriptional coactivator PC4 family.</text>
</comment>
<protein>
    <submittedName>
        <fullName evidence="8">Uncharacterized protein AlNc14C392G11294</fullName>
    </submittedName>
</protein>
<evidence type="ECO:0000256" key="4">
    <source>
        <dbReference type="ARBA" id="ARBA00023125"/>
    </source>
</evidence>
<dbReference type="InterPro" id="IPR003173">
    <property type="entry name" value="PC4_C"/>
</dbReference>
<reference evidence="8" key="1">
    <citation type="journal article" date="2011" name="PLoS Biol.">
        <title>Gene gain and loss during evolution of obligate parasitism in the white rust pathogen of Arabidopsis thaliana.</title>
        <authorList>
            <person name="Kemen E."/>
            <person name="Gardiner A."/>
            <person name="Schultz-Larsen T."/>
            <person name="Kemen A.C."/>
            <person name="Balmuth A.L."/>
            <person name="Robert-Seilaniantz A."/>
            <person name="Bailey K."/>
            <person name="Holub E."/>
            <person name="Studholme D.J."/>
            <person name="Maclean D."/>
            <person name="Jones J.D."/>
        </authorList>
    </citation>
    <scope>NUCLEOTIDE SEQUENCE</scope>
</reference>
<dbReference type="GO" id="GO:0060261">
    <property type="term" value="P:positive regulation of transcription initiation by RNA polymerase II"/>
    <property type="evidence" value="ECO:0007669"/>
    <property type="project" value="InterPro"/>
</dbReference>
<proteinExistence type="inferred from homology"/>
<evidence type="ECO:0000256" key="6">
    <source>
        <dbReference type="ARBA" id="ARBA00023242"/>
    </source>
</evidence>
<evidence type="ECO:0000256" key="3">
    <source>
        <dbReference type="ARBA" id="ARBA00023015"/>
    </source>
</evidence>
<dbReference type="GO" id="GO:0003713">
    <property type="term" value="F:transcription coactivator activity"/>
    <property type="evidence" value="ECO:0007669"/>
    <property type="project" value="InterPro"/>
</dbReference>
<feature type="domain" description="Transcriptional coactivator p15 (PC4) C-terminal" evidence="7">
    <location>
        <begin position="200"/>
        <end position="247"/>
    </location>
</feature>
<evidence type="ECO:0000256" key="1">
    <source>
        <dbReference type="ARBA" id="ARBA00004123"/>
    </source>
</evidence>
<dbReference type="InterPro" id="IPR045125">
    <property type="entry name" value="Sub1/Tcp4-like"/>
</dbReference>
<dbReference type="EMBL" id="FR824435">
    <property type="protein sequence ID" value="CCA26590.1"/>
    <property type="molecule type" value="Genomic_DNA"/>
</dbReference>
<dbReference type="PANTHER" id="PTHR13215">
    <property type="entry name" value="RNA POLYMERASE II TRANSCRIPTIONAL COACTIVATOR"/>
    <property type="match status" value="1"/>
</dbReference>
<keyword evidence="3" id="KW-0805">Transcription regulation</keyword>
<evidence type="ECO:0000259" key="7">
    <source>
        <dbReference type="Pfam" id="PF02229"/>
    </source>
</evidence>
<gene>
    <name evidence="8" type="primary">AlNc14C392G11294</name>
    <name evidence="8" type="ORF">ALNC14_127340</name>
</gene>
<evidence type="ECO:0000256" key="5">
    <source>
        <dbReference type="ARBA" id="ARBA00023163"/>
    </source>
</evidence>
<dbReference type="Pfam" id="PF02229">
    <property type="entry name" value="PC4"/>
    <property type="match status" value="2"/>
</dbReference>
<keyword evidence="6" id="KW-0539">Nucleus</keyword>
<name>F0WYN1_9STRA</name>
<dbReference type="HOGENOM" id="CLU_1006180_0_0_1"/>
<dbReference type="GO" id="GO:0005634">
    <property type="term" value="C:nucleus"/>
    <property type="evidence" value="ECO:0007669"/>
    <property type="project" value="UniProtKB-SubCell"/>
</dbReference>
<dbReference type="SUPFAM" id="SSF54447">
    <property type="entry name" value="ssDNA-binding transcriptional regulator domain"/>
    <property type="match status" value="2"/>
</dbReference>
<feature type="domain" description="Transcriptional coactivator p15 (PC4) C-terminal" evidence="7">
    <location>
        <begin position="109"/>
        <end position="159"/>
    </location>
</feature>
<organism evidence="8">
    <name type="scientific">Albugo laibachii Nc14</name>
    <dbReference type="NCBI Taxonomy" id="890382"/>
    <lineage>
        <taxon>Eukaryota</taxon>
        <taxon>Sar</taxon>
        <taxon>Stramenopiles</taxon>
        <taxon>Oomycota</taxon>
        <taxon>Peronosporomycetes</taxon>
        <taxon>Albuginales</taxon>
        <taxon>Albuginaceae</taxon>
        <taxon>Albugo</taxon>
    </lineage>
</organism>
<dbReference type="InterPro" id="IPR009044">
    <property type="entry name" value="ssDNA-bd_transcriptional_reg"/>
</dbReference>
<evidence type="ECO:0000256" key="2">
    <source>
        <dbReference type="ARBA" id="ARBA00009001"/>
    </source>
</evidence>
<dbReference type="GO" id="GO:0003677">
    <property type="term" value="F:DNA binding"/>
    <property type="evidence" value="ECO:0007669"/>
    <property type="project" value="UniProtKB-KW"/>
</dbReference>
<keyword evidence="4" id="KW-0238">DNA-binding</keyword>
<reference evidence="8" key="2">
    <citation type="submission" date="2011-02" db="EMBL/GenBank/DDBJ databases">
        <authorList>
            <person name="MacLean D."/>
        </authorList>
    </citation>
    <scope>NUCLEOTIDE SEQUENCE</scope>
</reference>
<sequence>MEQENGVLEETDYNVVAASVTAKLYALKEVDAQRLFESECAIHDREIQTQVLYLFCTVMNAVRSKQHYAQQLKRRKPDSESLEESTKGSLVKRIKINDEISQQQDEYSFSLSAKRNITVRKWRKATVVDIRELYQVNGVDKYGKKGISLSLQQWQTLSKLAPTVDETIAMITRDEFNVKKLEACSELAFVDTTEMTVSFSLAQKRRVTVRIFKAAVLIDIREYYEQDGDWRPGKKGISLSTDQWNKLEHQIGWLTGNEKPQRKRIYHLRPKHSSATG</sequence>
<evidence type="ECO:0000313" key="8">
    <source>
        <dbReference type="EMBL" id="CCA26590.1"/>
    </source>
</evidence>
<keyword evidence="5" id="KW-0804">Transcription</keyword>
<dbReference type="Gene3D" id="2.30.31.10">
    <property type="entry name" value="Transcriptional Coactivator Pc4, Chain A"/>
    <property type="match status" value="2"/>
</dbReference>
<comment type="subcellular location">
    <subcellularLocation>
        <location evidence="1">Nucleus</location>
    </subcellularLocation>
</comment>
<accession>F0WYN1</accession>
<dbReference type="AlphaFoldDB" id="F0WYN1"/>